<name>A0A0F9WXW9_9ZZZZ</name>
<accession>A0A0F9WXW9</accession>
<organism evidence="1">
    <name type="scientific">marine sediment metagenome</name>
    <dbReference type="NCBI Taxonomy" id="412755"/>
    <lineage>
        <taxon>unclassified sequences</taxon>
        <taxon>metagenomes</taxon>
        <taxon>ecological metagenomes</taxon>
    </lineage>
</organism>
<evidence type="ECO:0000313" key="1">
    <source>
        <dbReference type="EMBL" id="KKN83858.1"/>
    </source>
</evidence>
<gene>
    <name evidence="1" type="ORF">LCGC14_0295110</name>
</gene>
<sequence length="294" mass="32347">MSTVNELLLDIALNVGDPMLERIKESHVLGFINRAARDLINAGWLLPQAHAENIELRSDEWEYDVPALFAYIEEIRLGDKTVGTAATIATGVLLDGAIADTTTTLATVDDSSIFAVNDLIQIDTEIMLVTAVPTATTLTITRGYYSTTAASHLDDASVLRPHADTIFDYVIPRPYWRIKTQTGGANTTTAALASRPQFVFHSRFFSFTAGTPLQIVGQRRPNTYTSGLTTIDAHMESFIVERATAYAARFLFAAGDHQHLDIVYRESMATSDAFFGYHPAEFRVKPSSTRVPGR</sequence>
<protein>
    <submittedName>
        <fullName evidence="1">Uncharacterized protein</fullName>
    </submittedName>
</protein>
<reference evidence="1" key="1">
    <citation type="journal article" date="2015" name="Nature">
        <title>Complex archaea that bridge the gap between prokaryotes and eukaryotes.</title>
        <authorList>
            <person name="Spang A."/>
            <person name="Saw J.H."/>
            <person name="Jorgensen S.L."/>
            <person name="Zaremba-Niedzwiedzka K."/>
            <person name="Martijn J."/>
            <person name="Lind A.E."/>
            <person name="van Eijk R."/>
            <person name="Schleper C."/>
            <person name="Guy L."/>
            <person name="Ettema T.J."/>
        </authorList>
    </citation>
    <scope>NUCLEOTIDE SEQUENCE</scope>
</reference>
<comment type="caution">
    <text evidence="1">The sequence shown here is derived from an EMBL/GenBank/DDBJ whole genome shotgun (WGS) entry which is preliminary data.</text>
</comment>
<dbReference type="AlphaFoldDB" id="A0A0F9WXW9"/>
<dbReference type="EMBL" id="LAZR01000179">
    <property type="protein sequence ID" value="KKN83858.1"/>
    <property type="molecule type" value="Genomic_DNA"/>
</dbReference>
<proteinExistence type="predicted"/>